<dbReference type="PANTHER" id="PTHR10666">
    <property type="entry name" value="UBIQUITIN"/>
    <property type="match status" value="1"/>
</dbReference>
<dbReference type="Pfam" id="PF01599">
    <property type="entry name" value="Ribosomal_S27"/>
    <property type="match status" value="1"/>
</dbReference>
<keyword evidence="8" id="KW-0687">Ribonucleoprotein</keyword>
<keyword evidence="6" id="KW-0106">Calcium</keyword>
<evidence type="ECO:0000256" key="1">
    <source>
        <dbReference type="ARBA" id="ARBA00008373"/>
    </source>
</evidence>
<feature type="region of interest" description="Disordered" evidence="10">
    <location>
        <begin position="1100"/>
        <end position="1123"/>
    </location>
</feature>
<dbReference type="Gene3D" id="3.10.20.90">
    <property type="entry name" value="Phosphatidylinositol 3-kinase Catalytic Subunit, Chain A, domain 1"/>
    <property type="match status" value="1"/>
</dbReference>
<dbReference type="PROSITE" id="PS50222">
    <property type="entry name" value="EF_HAND_2"/>
    <property type="match status" value="2"/>
</dbReference>
<comment type="similarity">
    <text evidence="1">In the N-terminal section; belongs to the ubiquitin family.</text>
</comment>
<dbReference type="FunFam" id="3.10.20.90:FF:000009">
    <property type="entry name" value="Ubiquitin-60S ribosomal protein"/>
    <property type="match status" value="1"/>
</dbReference>
<dbReference type="PROSITE" id="PS00299">
    <property type="entry name" value="UBIQUITIN_1"/>
    <property type="match status" value="1"/>
</dbReference>
<dbReference type="GO" id="GO:0005509">
    <property type="term" value="F:calcium ion binding"/>
    <property type="evidence" value="ECO:0007669"/>
    <property type="project" value="InterPro"/>
</dbReference>
<dbReference type="Pfam" id="PF13499">
    <property type="entry name" value="EF-hand_7"/>
    <property type="match status" value="1"/>
</dbReference>
<evidence type="ECO:0000256" key="3">
    <source>
        <dbReference type="ARBA" id="ARBA00009891"/>
    </source>
</evidence>
<dbReference type="InterPro" id="IPR011332">
    <property type="entry name" value="Ribosomal_zn-bd"/>
</dbReference>
<feature type="region of interest" description="Disordered" evidence="10">
    <location>
        <begin position="164"/>
        <end position="187"/>
    </location>
</feature>
<dbReference type="InterPro" id="IPR002906">
    <property type="entry name" value="Ribosomal_eS31"/>
</dbReference>
<reference evidence="13 14" key="1">
    <citation type="submission" date="2017-12" db="EMBL/GenBank/DDBJ databases">
        <title>Sequencing, de novo assembly and annotation of complete genome of a new Thraustochytrid species, strain FCC1311.</title>
        <authorList>
            <person name="Sedici K."/>
            <person name="Godart F."/>
            <person name="Aiese Cigliano R."/>
            <person name="Sanseverino W."/>
            <person name="Barakat M."/>
            <person name="Ortet P."/>
            <person name="Marechal E."/>
            <person name="Cagnac O."/>
            <person name="Amato A."/>
        </authorList>
    </citation>
    <scope>NUCLEOTIDE SEQUENCE [LARGE SCALE GENOMIC DNA]</scope>
</reference>
<dbReference type="OrthoDB" id="428577at2759"/>
<dbReference type="PROSITE" id="PS50053">
    <property type="entry name" value="UBIQUITIN_2"/>
    <property type="match status" value="1"/>
</dbReference>
<evidence type="ECO:0000256" key="7">
    <source>
        <dbReference type="ARBA" id="ARBA00022980"/>
    </source>
</evidence>
<name>A0A2R5G0N0_9STRA</name>
<dbReference type="Gene3D" id="6.20.50.150">
    <property type="match status" value="1"/>
</dbReference>
<evidence type="ECO:0000256" key="9">
    <source>
        <dbReference type="SAM" id="Coils"/>
    </source>
</evidence>
<keyword evidence="7 13" id="KW-0689">Ribosomal protein</keyword>
<dbReference type="GO" id="GO:0006412">
    <property type="term" value="P:translation"/>
    <property type="evidence" value="ECO:0007669"/>
    <property type="project" value="InterPro"/>
</dbReference>
<evidence type="ECO:0000259" key="12">
    <source>
        <dbReference type="PROSITE" id="PS50222"/>
    </source>
</evidence>
<dbReference type="InterPro" id="IPR019956">
    <property type="entry name" value="Ubiquitin_dom"/>
</dbReference>
<dbReference type="GO" id="GO:0005840">
    <property type="term" value="C:ribosome"/>
    <property type="evidence" value="ECO:0007669"/>
    <property type="project" value="UniProtKB-KW"/>
</dbReference>
<dbReference type="InterPro" id="IPR050158">
    <property type="entry name" value="Ubiquitin_ubiquitin-like"/>
</dbReference>
<keyword evidence="14" id="KW-1185">Reference proteome</keyword>
<feature type="compositionally biased region" description="Basic residues" evidence="10">
    <location>
        <begin position="1100"/>
        <end position="1122"/>
    </location>
</feature>
<keyword evidence="4" id="KW-1017">Isopeptide bond</keyword>
<dbReference type="SUPFAM" id="SSF57829">
    <property type="entry name" value="Zn-binding ribosomal proteins"/>
    <property type="match status" value="1"/>
</dbReference>
<evidence type="ECO:0000256" key="5">
    <source>
        <dbReference type="ARBA" id="ARBA00022833"/>
    </source>
</evidence>
<dbReference type="GO" id="GO:0003735">
    <property type="term" value="F:structural constituent of ribosome"/>
    <property type="evidence" value="ECO:0007669"/>
    <property type="project" value="InterPro"/>
</dbReference>
<dbReference type="InterPro" id="IPR002048">
    <property type="entry name" value="EF_hand_dom"/>
</dbReference>
<dbReference type="GO" id="GO:1990904">
    <property type="term" value="C:ribonucleoprotein complex"/>
    <property type="evidence" value="ECO:0007669"/>
    <property type="project" value="UniProtKB-KW"/>
</dbReference>
<dbReference type="AlphaFoldDB" id="A0A2R5G0N0"/>
<dbReference type="InterPro" id="IPR029071">
    <property type="entry name" value="Ubiquitin-like_domsf"/>
</dbReference>
<evidence type="ECO:0000256" key="10">
    <source>
        <dbReference type="SAM" id="MobiDB-lite"/>
    </source>
</evidence>
<evidence type="ECO:0000256" key="4">
    <source>
        <dbReference type="ARBA" id="ARBA00022499"/>
    </source>
</evidence>
<accession>A0A2R5G0N0</accession>
<feature type="compositionally biased region" description="Basic residues" evidence="10">
    <location>
        <begin position="1"/>
        <end position="10"/>
    </location>
</feature>
<dbReference type="CDD" id="cd00051">
    <property type="entry name" value="EFh"/>
    <property type="match status" value="1"/>
</dbReference>
<dbReference type="EMBL" id="BEYU01000006">
    <property type="protein sequence ID" value="GBG24587.1"/>
    <property type="molecule type" value="Genomic_DNA"/>
</dbReference>
<comment type="similarity">
    <text evidence="2">Belongs to the ubiquitin family.</text>
</comment>
<evidence type="ECO:0000256" key="6">
    <source>
        <dbReference type="ARBA" id="ARBA00022837"/>
    </source>
</evidence>
<dbReference type="InterPro" id="IPR038582">
    <property type="entry name" value="Ribosomal_eS31_euk-type_sf"/>
</dbReference>
<dbReference type="Proteomes" id="UP000241890">
    <property type="component" value="Unassembled WGS sequence"/>
</dbReference>
<dbReference type="SMART" id="SM01402">
    <property type="entry name" value="Ribosomal_S27"/>
    <property type="match status" value="1"/>
</dbReference>
<dbReference type="SMART" id="SM00015">
    <property type="entry name" value="IQ"/>
    <property type="match status" value="2"/>
</dbReference>
<organism evidence="13 14">
    <name type="scientific">Hondaea fermentalgiana</name>
    <dbReference type="NCBI Taxonomy" id="2315210"/>
    <lineage>
        <taxon>Eukaryota</taxon>
        <taxon>Sar</taxon>
        <taxon>Stramenopiles</taxon>
        <taxon>Bigyra</taxon>
        <taxon>Labyrinthulomycetes</taxon>
        <taxon>Thraustochytrida</taxon>
        <taxon>Thraustochytriidae</taxon>
        <taxon>Hondaea</taxon>
    </lineage>
</organism>
<dbReference type="Pfam" id="PF00240">
    <property type="entry name" value="ubiquitin"/>
    <property type="match status" value="1"/>
</dbReference>
<keyword evidence="9" id="KW-0175">Coiled coil</keyword>
<dbReference type="PROSITE" id="PS50096">
    <property type="entry name" value="IQ"/>
    <property type="match status" value="2"/>
</dbReference>
<evidence type="ECO:0000256" key="2">
    <source>
        <dbReference type="ARBA" id="ARBA00008430"/>
    </source>
</evidence>
<feature type="domain" description="EF-hand" evidence="12">
    <location>
        <begin position="677"/>
        <end position="708"/>
    </location>
</feature>
<dbReference type="InParanoid" id="A0A2R5G0N0"/>
<dbReference type="Pfam" id="PF00612">
    <property type="entry name" value="IQ"/>
    <property type="match status" value="1"/>
</dbReference>
<feature type="domain" description="Ubiquitin-like" evidence="11">
    <location>
        <begin position="1016"/>
        <end position="1101"/>
    </location>
</feature>
<dbReference type="InterPro" id="IPR011992">
    <property type="entry name" value="EF-hand-dom_pair"/>
</dbReference>
<gene>
    <name evidence="13" type="ORF">FCC1311_008062</name>
</gene>
<dbReference type="InterPro" id="IPR000626">
    <property type="entry name" value="Ubiquitin-like_dom"/>
</dbReference>
<dbReference type="InterPro" id="IPR019954">
    <property type="entry name" value="Ubiquitin_CS"/>
</dbReference>
<dbReference type="Gene3D" id="1.20.5.190">
    <property type="match status" value="1"/>
</dbReference>
<feature type="compositionally biased region" description="Basic and acidic residues" evidence="10">
    <location>
        <begin position="13"/>
        <end position="22"/>
    </location>
</feature>
<keyword evidence="5" id="KW-0862">Zinc</keyword>
<evidence type="ECO:0000313" key="14">
    <source>
        <dbReference type="Proteomes" id="UP000241890"/>
    </source>
</evidence>
<protein>
    <submittedName>
        <fullName evidence="13">Ubiquitin-40S ribosomal protein S27a</fullName>
    </submittedName>
</protein>
<dbReference type="CDD" id="cd01803">
    <property type="entry name" value="Ubl_ubiquitin"/>
    <property type="match status" value="1"/>
</dbReference>
<dbReference type="SMART" id="SM00213">
    <property type="entry name" value="UBQ"/>
    <property type="match status" value="1"/>
</dbReference>
<evidence type="ECO:0000256" key="8">
    <source>
        <dbReference type="ARBA" id="ARBA00023274"/>
    </source>
</evidence>
<evidence type="ECO:0000313" key="13">
    <source>
        <dbReference type="EMBL" id="GBG24587.1"/>
    </source>
</evidence>
<dbReference type="PROSITE" id="PS00018">
    <property type="entry name" value="EF_HAND_1"/>
    <property type="match status" value="2"/>
</dbReference>
<dbReference type="InterPro" id="IPR000048">
    <property type="entry name" value="IQ_motif_EF-hand-BS"/>
</dbReference>
<dbReference type="SUPFAM" id="SSF54236">
    <property type="entry name" value="Ubiquitin-like"/>
    <property type="match status" value="1"/>
</dbReference>
<sequence>MAVRKSRRSANKQGERRGESKVARSNAKLVEPNTVCEGRDFGPLFVPACIDDKGHCGHFNVLEVVLMERNLLAGDDCVFGRAFVDLDALAVDDDILPTGNLQRVPLLNRRGHGQKGWLEFSAGFAETVYRQSAKTDALIVGLYVGEIRTRHKDSLRIIASRLDDSGKEQTPAQSPLWDGPPAETRSHSVQAPWWGGLLQFEAALADKVRLLLVDEAGDIVAEGAPISVSQLIASSGSAWVHLDATSAIWLVSSVETPSTTPKGNDSSVDQALVAQISWTSARAGKFYVVAHLFPSGETRGRAKLRDVVRTLTHETQFWEDDLRVPVPSLSPKYAADATLHFVLYEETHLGAEMQGYGAVSVALILAQSKLGKPWPLDLKALAIQATVQVSGSLLANGAPDTNGTHLNMPAEAFDMETSKSWDGHCVLVCEASEDAPVIEFEVRDARATLIAEANLVLTPSVQSVAATHEDRKSPVWNFPQKIPAGLYEVSLCNDAALADSEMHCVAKGLAPVDLKSGAEVSVEFAGIGTVHKCAIITSTICPNLLQVHEVNGRLHRISDDEFLRVSGDQIPTFTTPRGHLGAKVRIPLEVTTETLRLTLCLDDAYALENEIGQSDLTLAQEVGSVTSFCLRLQHCVTQADTGIELSGDVQVFVRQLHADAKETDSRTEVERCIKACRLKAIFYTIDADKSGTVSRREFLTALQHDEDLVRELGASRPERLFSRLDLDDDGVLSWTEFQRIVNFIADGAVLNDEIEDSDDEEDDENQLALNQCESELVVRVRELERALEVQQELHTQEKASIEAEKERVREELEHVREQADTLDQVNERRVKELELEKKRGRDLHKQMSDVTAELTSFRKLGEGTLNEEAWQLAQVRRLRSMREFGELKSAHLRRVRAAVEIQRRIRGMHARESFALRVDARRQQTLEHESATRVQSLVRGQSARKSRIAAVAHREAATRAARKMQRWFLRKRKEEARQVQAAVSVATMGTAGPGQVFGDGESQDGVRVPQDPIFYLRVFLKSKGASGHSAQQARDITITLDVEPSDTIENVKQKIQDKEGIPPDQQRLIFAGKQLEDGRTLSDYNIQKESTLHLVLRLRGGGKKRKKKQYTKPKKAKRKPRKEKMATLKFYKVDENDKITRLRKECPSETCAGGVFMATHFDRYYCGKCDLTYMMNKEDEA</sequence>
<evidence type="ECO:0000259" key="11">
    <source>
        <dbReference type="PROSITE" id="PS50053"/>
    </source>
</evidence>
<dbReference type="PRINTS" id="PR00348">
    <property type="entry name" value="UBIQUITIN"/>
</dbReference>
<dbReference type="InterPro" id="IPR018247">
    <property type="entry name" value="EF_Hand_1_Ca_BS"/>
</dbReference>
<feature type="coiled-coil region" evidence="9">
    <location>
        <begin position="791"/>
        <end position="825"/>
    </location>
</feature>
<comment type="caution">
    <text evidence="13">The sequence shown here is derived from an EMBL/GenBank/DDBJ whole genome shotgun (WGS) entry which is preliminary data.</text>
</comment>
<feature type="domain" description="EF-hand" evidence="12">
    <location>
        <begin position="712"/>
        <end position="747"/>
    </location>
</feature>
<feature type="region of interest" description="Disordered" evidence="10">
    <location>
        <begin position="1"/>
        <end position="24"/>
    </location>
</feature>
<dbReference type="Gene3D" id="1.10.238.10">
    <property type="entry name" value="EF-hand"/>
    <property type="match status" value="1"/>
</dbReference>
<dbReference type="SUPFAM" id="SSF47473">
    <property type="entry name" value="EF-hand"/>
    <property type="match status" value="1"/>
</dbReference>
<comment type="similarity">
    <text evidence="3">In the C-terminal section; belongs to the eukaryotic ribosomal protein eS31 family.</text>
</comment>
<proteinExistence type="inferred from homology"/>